<comment type="caution">
    <text evidence="1">The sequence shown here is derived from an EMBL/GenBank/DDBJ whole genome shotgun (WGS) entry which is preliminary data.</text>
</comment>
<dbReference type="AlphaFoldDB" id="A0A7J5BCG3"/>
<dbReference type="Proteomes" id="UP000433493">
    <property type="component" value="Unassembled WGS sequence"/>
</dbReference>
<protein>
    <submittedName>
        <fullName evidence="1">Uncharacterized protein</fullName>
    </submittedName>
</protein>
<gene>
    <name evidence="1" type="ORF">F8O05_03585</name>
</gene>
<organism evidence="1 2">
    <name type="scientific">Gulosibacter chungangensis</name>
    <dbReference type="NCBI Taxonomy" id="979746"/>
    <lineage>
        <taxon>Bacteria</taxon>
        <taxon>Bacillati</taxon>
        <taxon>Actinomycetota</taxon>
        <taxon>Actinomycetes</taxon>
        <taxon>Micrococcales</taxon>
        <taxon>Microbacteriaceae</taxon>
        <taxon>Gulosibacter</taxon>
    </lineage>
</organism>
<keyword evidence="2" id="KW-1185">Reference proteome</keyword>
<dbReference type="RefSeq" id="WP_158051399.1">
    <property type="nucleotide sequence ID" value="NZ_WBKB01000002.1"/>
</dbReference>
<dbReference type="OrthoDB" id="5144569at2"/>
<evidence type="ECO:0000313" key="1">
    <source>
        <dbReference type="EMBL" id="KAB1643895.1"/>
    </source>
</evidence>
<sequence length="178" mass="20506">MNAEPYPSWDEKLDRALQSWRDSAAHQARRPMFADDRACEDCQRDPYIVIAQLEDDSTAHRWPHWMAHTLREHLIDVRGELFEGIALRPYGGATIADYLDGAGLRPRHTWGQATRQAVQIVTDQAVLVDLWLRYRMATLAPWPKRVRQAAGREASRYATLHRATGRPGLVGRRRRGDR</sequence>
<accession>A0A7J5BCG3</accession>
<proteinExistence type="predicted"/>
<reference evidence="1 2" key="1">
    <citation type="submission" date="2019-09" db="EMBL/GenBank/DDBJ databases">
        <title>Phylogeny of genus Pseudoclavibacter and closely related genus.</title>
        <authorList>
            <person name="Li Y."/>
        </authorList>
    </citation>
    <scope>NUCLEOTIDE SEQUENCE [LARGE SCALE GENOMIC DNA]</scope>
    <source>
        <strain evidence="1 2">KCTC 13959</strain>
    </source>
</reference>
<evidence type="ECO:0000313" key="2">
    <source>
        <dbReference type="Proteomes" id="UP000433493"/>
    </source>
</evidence>
<dbReference type="EMBL" id="WBKB01000002">
    <property type="protein sequence ID" value="KAB1643895.1"/>
    <property type="molecule type" value="Genomic_DNA"/>
</dbReference>
<name>A0A7J5BCG3_9MICO</name>